<feature type="transmembrane region" description="Helical" evidence="1">
    <location>
        <begin position="336"/>
        <end position="357"/>
    </location>
</feature>
<feature type="chain" id="PRO_5045045798" evidence="2">
    <location>
        <begin position="21"/>
        <end position="358"/>
    </location>
</feature>
<keyword evidence="1" id="KW-0812">Transmembrane</keyword>
<evidence type="ECO:0000313" key="4">
    <source>
        <dbReference type="Proteomes" id="UP001595075"/>
    </source>
</evidence>
<protein>
    <submittedName>
        <fullName evidence="3">Uncharacterized protein</fullName>
    </submittedName>
</protein>
<proteinExistence type="predicted"/>
<comment type="caution">
    <text evidence="3">The sequence shown here is derived from an EMBL/GenBank/DDBJ whole genome shotgun (WGS) entry which is preliminary data.</text>
</comment>
<evidence type="ECO:0000256" key="2">
    <source>
        <dbReference type="SAM" id="SignalP"/>
    </source>
</evidence>
<keyword evidence="2" id="KW-0732">Signal</keyword>
<keyword evidence="1" id="KW-1133">Transmembrane helix</keyword>
<sequence length="358" mass="39037">MKTFVTFGILLFSFLTLVATQDAEISEELSQHVFIEKSGEIYNNPEFKISCIGCSLIGDLSFSGGCDDTSDPVPTCIEQRAPNANFSMLPVDFEKYWLGVAFDDFKLHIELDISLTPTNPTNEVIIHLIGEEGIEIPFNKGGPFETVFTFDPQIHGWVNSTVPVNFTYGFDFTIPPHSALWVPVLHLDSTSTFGFNESTIVPTEFKSKDANLQFDFELSFRPVISAAASFLEDVFSETITLYADVPQVNLAVSQAQSVTNDCKPAPAGTDETHFYKNLTHIVPVITTDFGLSVEIPEKDFVFGPYSGAILPTQCLGFDAKSTSLTAAAVEHAKSSAVAISPVMLSLLMGLTLGFIALA</sequence>
<evidence type="ECO:0000313" key="3">
    <source>
        <dbReference type="EMBL" id="KAL2073964.1"/>
    </source>
</evidence>
<keyword evidence="1" id="KW-0472">Membrane</keyword>
<name>A0ABR4CVM4_9HELO</name>
<dbReference type="EMBL" id="JAZHXI010000002">
    <property type="protein sequence ID" value="KAL2073964.1"/>
    <property type="molecule type" value="Genomic_DNA"/>
</dbReference>
<keyword evidence="4" id="KW-1185">Reference proteome</keyword>
<accession>A0ABR4CVM4</accession>
<organism evidence="3 4">
    <name type="scientific">Oculimacula yallundae</name>
    <dbReference type="NCBI Taxonomy" id="86028"/>
    <lineage>
        <taxon>Eukaryota</taxon>
        <taxon>Fungi</taxon>
        <taxon>Dikarya</taxon>
        <taxon>Ascomycota</taxon>
        <taxon>Pezizomycotina</taxon>
        <taxon>Leotiomycetes</taxon>
        <taxon>Helotiales</taxon>
        <taxon>Ploettnerulaceae</taxon>
        <taxon>Oculimacula</taxon>
    </lineage>
</organism>
<gene>
    <name evidence="3" type="ORF">VTL71DRAFT_7742</name>
</gene>
<dbReference type="Proteomes" id="UP001595075">
    <property type="component" value="Unassembled WGS sequence"/>
</dbReference>
<reference evidence="3 4" key="1">
    <citation type="journal article" date="2024" name="Commun. Biol.">
        <title>Comparative genomic analysis of thermophilic fungi reveals convergent evolutionary adaptations and gene losses.</title>
        <authorList>
            <person name="Steindorff A.S."/>
            <person name="Aguilar-Pontes M.V."/>
            <person name="Robinson A.J."/>
            <person name="Andreopoulos B."/>
            <person name="LaButti K."/>
            <person name="Kuo A."/>
            <person name="Mondo S."/>
            <person name="Riley R."/>
            <person name="Otillar R."/>
            <person name="Haridas S."/>
            <person name="Lipzen A."/>
            <person name="Grimwood J."/>
            <person name="Schmutz J."/>
            <person name="Clum A."/>
            <person name="Reid I.D."/>
            <person name="Moisan M.C."/>
            <person name="Butler G."/>
            <person name="Nguyen T.T.M."/>
            <person name="Dewar K."/>
            <person name="Conant G."/>
            <person name="Drula E."/>
            <person name="Henrissat B."/>
            <person name="Hansel C."/>
            <person name="Singer S."/>
            <person name="Hutchinson M.I."/>
            <person name="de Vries R.P."/>
            <person name="Natvig D.O."/>
            <person name="Powell A.J."/>
            <person name="Tsang A."/>
            <person name="Grigoriev I.V."/>
        </authorList>
    </citation>
    <scope>NUCLEOTIDE SEQUENCE [LARGE SCALE GENOMIC DNA]</scope>
    <source>
        <strain evidence="3 4">CBS 494.80</strain>
    </source>
</reference>
<feature type="signal peptide" evidence="2">
    <location>
        <begin position="1"/>
        <end position="20"/>
    </location>
</feature>
<evidence type="ECO:0000256" key="1">
    <source>
        <dbReference type="SAM" id="Phobius"/>
    </source>
</evidence>